<feature type="domain" description="Expansin-like CBD" evidence="3">
    <location>
        <begin position="185"/>
        <end position="253"/>
    </location>
</feature>
<feature type="region of interest" description="Disordered" evidence="1">
    <location>
        <begin position="269"/>
        <end position="306"/>
    </location>
</feature>
<proteinExistence type="predicted"/>
<feature type="domain" description="Expansin-like EG45" evidence="2">
    <location>
        <begin position="73"/>
        <end position="171"/>
    </location>
</feature>
<evidence type="ECO:0000259" key="3">
    <source>
        <dbReference type="PROSITE" id="PS50843"/>
    </source>
</evidence>
<comment type="caution">
    <text evidence="4">The sequence shown here is derived from an EMBL/GenBank/DDBJ whole genome shotgun (WGS) entry which is preliminary data.</text>
</comment>
<evidence type="ECO:0000313" key="4">
    <source>
        <dbReference type="EMBL" id="KAK9809432.1"/>
    </source>
</evidence>
<evidence type="ECO:0008006" key="6">
    <source>
        <dbReference type="Google" id="ProtNLM"/>
    </source>
</evidence>
<keyword evidence="5" id="KW-1185">Reference proteome</keyword>
<dbReference type="PANTHER" id="PTHR31692:SF5">
    <property type="entry name" value="EXPANSIN-B3"/>
    <property type="match status" value="1"/>
</dbReference>
<dbReference type="Pfam" id="PF01357">
    <property type="entry name" value="Expansin_C"/>
    <property type="match status" value="1"/>
</dbReference>
<feature type="compositionally biased region" description="Low complexity" evidence="1">
    <location>
        <begin position="273"/>
        <end position="296"/>
    </location>
</feature>
<sequence>MDGSSATQHQLRSISIERPCRFKRGTSVMPRIWRSAWLACVAIATFTPSWVACQSQSVATNLQVAGSALSNGGGSCGYGQLSPNSWPNGDLGSLGSANTLVSSLPSGGCGACLQIKPASGSAGTSPVILVVDNGMGSSLSVPSSVFADIASPSIGQADVTVSQVDCQPTDNIAIRLLSFRPDQGGYLKLVLLNVAGSGAVRSIGLRRYQSQDAYQQMTNTYGAVWEADTLPGLPLDVQITDSAGVAVVIPGAITSSSSGDISTIVQFSGSGGSSASPAAAPASSAASPSPSAAAPAAERDHSQALL</sequence>
<reference evidence="4 5" key="1">
    <citation type="journal article" date="2024" name="Nat. Commun.">
        <title>Phylogenomics reveals the evolutionary origins of lichenization in chlorophyte algae.</title>
        <authorList>
            <person name="Puginier C."/>
            <person name="Libourel C."/>
            <person name="Otte J."/>
            <person name="Skaloud P."/>
            <person name="Haon M."/>
            <person name="Grisel S."/>
            <person name="Petersen M."/>
            <person name="Berrin J.G."/>
            <person name="Delaux P.M."/>
            <person name="Dal Grande F."/>
            <person name="Keller J."/>
        </authorList>
    </citation>
    <scope>NUCLEOTIDE SEQUENCE [LARGE SCALE GENOMIC DNA]</scope>
    <source>
        <strain evidence="4 5">SAG 2036</strain>
    </source>
</reference>
<dbReference type="Gene3D" id="2.40.40.10">
    <property type="entry name" value="RlpA-like domain"/>
    <property type="match status" value="1"/>
</dbReference>
<dbReference type="InterPro" id="IPR007117">
    <property type="entry name" value="Expansin_CBD"/>
</dbReference>
<dbReference type="Proteomes" id="UP001465755">
    <property type="component" value="Unassembled WGS sequence"/>
</dbReference>
<dbReference type="SUPFAM" id="SSF49590">
    <property type="entry name" value="PHL pollen allergen"/>
    <property type="match status" value="1"/>
</dbReference>
<gene>
    <name evidence="4" type="ORF">WJX73_006635</name>
</gene>
<evidence type="ECO:0000313" key="5">
    <source>
        <dbReference type="Proteomes" id="UP001465755"/>
    </source>
</evidence>
<dbReference type="InterPro" id="IPR036908">
    <property type="entry name" value="RlpA-like_sf"/>
</dbReference>
<accession>A0AAW1PKQ3</accession>
<evidence type="ECO:0000259" key="2">
    <source>
        <dbReference type="PROSITE" id="PS50842"/>
    </source>
</evidence>
<dbReference type="EMBL" id="JALJOQ010000020">
    <property type="protein sequence ID" value="KAK9809432.1"/>
    <property type="molecule type" value="Genomic_DNA"/>
</dbReference>
<name>A0AAW1PKQ3_9CHLO</name>
<evidence type="ECO:0000256" key="1">
    <source>
        <dbReference type="SAM" id="MobiDB-lite"/>
    </source>
</evidence>
<dbReference type="InterPro" id="IPR007112">
    <property type="entry name" value="Expansin/allergen_DPBB_dom"/>
</dbReference>
<organism evidence="4 5">
    <name type="scientific">Symbiochloris irregularis</name>
    <dbReference type="NCBI Taxonomy" id="706552"/>
    <lineage>
        <taxon>Eukaryota</taxon>
        <taxon>Viridiplantae</taxon>
        <taxon>Chlorophyta</taxon>
        <taxon>core chlorophytes</taxon>
        <taxon>Trebouxiophyceae</taxon>
        <taxon>Trebouxiales</taxon>
        <taxon>Trebouxiaceae</taxon>
        <taxon>Symbiochloris</taxon>
    </lineage>
</organism>
<dbReference type="SUPFAM" id="SSF50685">
    <property type="entry name" value="Barwin-like endoglucanases"/>
    <property type="match status" value="1"/>
</dbReference>
<protein>
    <recommendedName>
        <fullName evidence="6">Expansin-like EG45 domain-containing protein</fullName>
    </recommendedName>
</protein>
<dbReference type="PROSITE" id="PS50843">
    <property type="entry name" value="EXPANSIN_CBD"/>
    <property type="match status" value="1"/>
</dbReference>
<feature type="compositionally biased region" description="Basic and acidic residues" evidence="1">
    <location>
        <begin position="297"/>
        <end position="306"/>
    </location>
</feature>
<dbReference type="Gene3D" id="2.60.40.760">
    <property type="entry name" value="Expansin, cellulose-binding-like domain"/>
    <property type="match status" value="1"/>
</dbReference>
<dbReference type="PANTHER" id="PTHR31692">
    <property type="entry name" value="EXPANSIN-B3"/>
    <property type="match status" value="1"/>
</dbReference>
<dbReference type="InterPro" id="IPR036749">
    <property type="entry name" value="Expansin_CBD_sf"/>
</dbReference>
<dbReference type="AlphaFoldDB" id="A0AAW1PKQ3"/>
<dbReference type="PROSITE" id="PS50842">
    <property type="entry name" value="EXPANSIN_EG45"/>
    <property type="match status" value="1"/>
</dbReference>